<dbReference type="Proteomes" id="UP001274830">
    <property type="component" value="Unassembled WGS sequence"/>
</dbReference>
<comment type="caution">
    <text evidence="1">The sequence shown here is derived from an EMBL/GenBank/DDBJ whole genome shotgun (WGS) entry which is preliminary data.</text>
</comment>
<evidence type="ECO:0000313" key="1">
    <source>
        <dbReference type="EMBL" id="KAK3676701.1"/>
    </source>
</evidence>
<keyword evidence="2" id="KW-1185">Reference proteome</keyword>
<proteinExistence type="predicted"/>
<protein>
    <submittedName>
        <fullName evidence="1">Uncharacterized protein</fullName>
    </submittedName>
</protein>
<dbReference type="EMBL" id="JAUTXT010000009">
    <property type="protein sequence ID" value="KAK3676701.1"/>
    <property type="molecule type" value="Genomic_DNA"/>
</dbReference>
<dbReference type="SUPFAM" id="SSF55154">
    <property type="entry name" value="CYTH-like phosphatases"/>
    <property type="match status" value="1"/>
</dbReference>
<name>A0AAE0WRQ6_9PEZI</name>
<organism evidence="1 2">
    <name type="scientific">Recurvomyces mirabilis</name>
    <dbReference type="NCBI Taxonomy" id="574656"/>
    <lineage>
        <taxon>Eukaryota</taxon>
        <taxon>Fungi</taxon>
        <taxon>Dikarya</taxon>
        <taxon>Ascomycota</taxon>
        <taxon>Pezizomycotina</taxon>
        <taxon>Dothideomycetes</taxon>
        <taxon>Dothideomycetidae</taxon>
        <taxon>Mycosphaerellales</taxon>
        <taxon>Teratosphaeriaceae</taxon>
        <taxon>Recurvomyces</taxon>
    </lineage>
</organism>
<dbReference type="AlphaFoldDB" id="A0AAE0WRQ6"/>
<dbReference type="InterPro" id="IPR033469">
    <property type="entry name" value="CYTH-like_dom_sf"/>
</dbReference>
<gene>
    <name evidence="1" type="ORF">LTR78_003477</name>
</gene>
<evidence type="ECO:0000313" key="2">
    <source>
        <dbReference type="Proteomes" id="UP001274830"/>
    </source>
</evidence>
<accession>A0AAE0WRQ6</accession>
<dbReference type="Gene3D" id="2.40.320.10">
    <property type="entry name" value="Hypothetical Protein Pfu-838710-001"/>
    <property type="match status" value="1"/>
</dbReference>
<reference evidence="1" key="1">
    <citation type="submission" date="2023-07" db="EMBL/GenBank/DDBJ databases">
        <title>Black Yeasts Isolated from many extreme environments.</title>
        <authorList>
            <person name="Coleine C."/>
            <person name="Stajich J.E."/>
            <person name="Selbmann L."/>
        </authorList>
    </citation>
    <scope>NUCLEOTIDE SEQUENCE</scope>
    <source>
        <strain evidence="1">CCFEE 5485</strain>
    </source>
</reference>
<sequence>MATSQKVQALRHSTFSTPLKSVRHLSSRSPPSSAAPALIEVENKFRPSGYLKELLGLAPPTRPTISSLLLGPKIYPSLSFEAQTGKLIKDQYYDSNNKLSSQGIWLRYRMSRSVTEKVTDMNWRDLPPTDDPSAFARWEAKVKISGDYQDSAFTEVEGGAAVFGMLPSRRDFDFEKLNMVAWLNTYRSSWRIASKLLSQQQHVDIPSHPTTDESFIVVIDNIEQGLSHLSDKGAGRPDAFHHEIGEIELTASLSTAGLSDGEIVEAEAGRAGEMRMRIKALMMRYPASFPPGDEKVDGKLSAYLAWRRKERLGGCFGEV</sequence>